<accession>I3EEH8</accession>
<dbReference type="HOGENOM" id="CLU_009683_3_0_1"/>
<dbReference type="Proteomes" id="UP000002872">
    <property type="component" value="Unassembled WGS sequence"/>
</dbReference>
<organism evidence="1 2">
    <name type="scientific">Nematocida parisii (strain ERTm3)</name>
    <name type="common">Nematode killer fungus</name>
    <dbReference type="NCBI Taxonomy" id="935791"/>
    <lineage>
        <taxon>Eukaryota</taxon>
        <taxon>Fungi</taxon>
        <taxon>Fungi incertae sedis</taxon>
        <taxon>Microsporidia</taxon>
        <taxon>Nematocida</taxon>
    </lineage>
</organism>
<dbReference type="VEuPathDB" id="MicrosporidiaDB:NEQG_02172"/>
<name>I3EEH8_NEMP3</name>
<proteinExistence type="predicted"/>
<gene>
    <name evidence="1" type="ORF">NEQG_02172</name>
</gene>
<dbReference type="InParanoid" id="I3EEH8"/>
<evidence type="ECO:0000313" key="2">
    <source>
        <dbReference type="Proteomes" id="UP000002872"/>
    </source>
</evidence>
<dbReference type="AlphaFoldDB" id="I3EEH8"/>
<reference evidence="1" key="1">
    <citation type="submission" date="2011-01" db="EMBL/GenBank/DDBJ databases">
        <title>The Genome Sequence of Nematocida parisii strain ERTm3.</title>
        <authorList>
            <consortium name="The Broad Institute Genome Sequencing Platform"/>
            <consortium name="The Broad Institute Genome Sequencing Center for Infectious Disease"/>
            <person name="Cuomo C."/>
            <person name="Troemel E."/>
            <person name="Young S.K."/>
            <person name="Zeng Q."/>
            <person name="Gargeya S."/>
            <person name="Fitzgerald M."/>
            <person name="Haas B."/>
            <person name="Abouelleil A."/>
            <person name="Alvarado L."/>
            <person name="Arachchi H.M."/>
            <person name="Berlin A."/>
            <person name="Chapman S.B."/>
            <person name="Gearin G."/>
            <person name="Goldberg J."/>
            <person name="Griggs A."/>
            <person name="Gujja S."/>
            <person name="Hansen M."/>
            <person name="Heiman D."/>
            <person name="Howarth C."/>
            <person name="Larimer J."/>
            <person name="Lui A."/>
            <person name="MacDonald P.J.P."/>
            <person name="McCowen C."/>
            <person name="Montmayeur A."/>
            <person name="Murphy C."/>
            <person name="Neiman D."/>
            <person name="Pearson M."/>
            <person name="Priest M."/>
            <person name="Roberts A."/>
            <person name="Saif S."/>
            <person name="Shea T."/>
            <person name="Sisk P."/>
            <person name="Stolte C."/>
            <person name="Sykes S."/>
            <person name="Wortman J."/>
            <person name="Nusbaum C."/>
            <person name="Birren B."/>
        </authorList>
    </citation>
    <scope>NUCLEOTIDE SEQUENCE</scope>
    <source>
        <strain evidence="1">ERTm3</strain>
    </source>
</reference>
<evidence type="ECO:0000313" key="1">
    <source>
        <dbReference type="EMBL" id="EIJ87625.1"/>
    </source>
</evidence>
<dbReference type="OrthoDB" id="2195549at2759"/>
<sequence>MILYYVIGLMLIQIIYGKIEIPEIREVQKQILTHNNSKCLVINPDGPLNMLRGYLYNRNLLLQNKRQFASEIDIFYTLTMKSSNDELKISDFIRSPSKDKIHNLEFIASIKKRIYMKKFYNTLLRMFPYMQKDSPIESNNTNGFAEFLKSQKVNTCTYYILAALLLLSEGVDVPIYYKKATSELGLIENKESKKSYFSIQMKNQISNSTSNTNIKDIAKIIKFFIKNRNNPLLWDNGEFKTPENQEEFETGLFLNSPKFLIQMYIYEFIQSKEDAIKLNNAVYEILSKQIADKTLLNQDCTIENDVFGKCFIEANSSNEVMMYLDIYQNFAYFIDECKMFPFMSSDQIPAYTKVPHYDYIEKKLLDDPNKRYSNCVEAAILGIFSSFAYNSKTRKYTLEHMKESKPEMQEFFTTYSLPVEIIDAKMQANWNVVPSGLSCKHIAYVKDQRNEIRAGILNLLYAIVEISGRPSSDIDRISEFMARLNNEATNLNKLFSDIQKYIQKLFSDLSYNKSVTVNCNFTKGHRSDCKNEVLGSIVITYTVNGVKNSIKVQAVKGHMIISFVPEESSCFKNKFCDVISRTKTTFGEQYSFIKSLIMHTIAIETFNMIKSTDLSNKIELEREKLLNSNLSNLDKVFLFMRITSFSVKNEFSKESIYYFAI</sequence>
<protein>
    <submittedName>
        <fullName evidence="1">Uncharacterized protein</fullName>
    </submittedName>
</protein>
<dbReference type="EMBL" id="GL870881">
    <property type="protein sequence ID" value="EIJ87625.1"/>
    <property type="molecule type" value="Genomic_DNA"/>
</dbReference>
<keyword evidence="2" id="KW-1185">Reference proteome</keyword>